<keyword evidence="2" id="KW-1185">Reference proteome</keyword>
<reference evidence="1 2" key="1">
    <citation type="submission" date="2021-03" db="EMBL/GenBank/DDBJ databases">
        <title>Sequencing the genomes of 1000 actinobacteria strains.</title>
        <authorList>
            <person name="Klenk H.-P."/>
        </authorList>
    </citation>
    <scope>NUCLEOTIDE SEQUENCE [LARGE SCALE GENOMIC DNA]</scope>
    <source>
        <strain evidence="1 2">DSM 14564</strain>
    </source>
</reference>
<protein>
    <submittedName>
        <fullName evidence="1">Hydrolase of the HAD superfamily</fullName>
    </submittedName>
</protein>
<dbReference type="RefSeq" id="WP_209887176.1">
    <property type="nucleotide sequence ID" value="NZ_BAAAJV010000011.1"/>
</dbReference>
<organism evidence="1 2">
    <name type="scientific">Brachybacterium fresconis</name>
    <dbReference type="NCBI Taxonomy" id="173363"/>
    <lineage>
        <taxon>Bacteria</taxon>
        <taxon>Bacillati</taxon>
        <taxon>Actinomycetota</taxon>
        <taxon>Actinomycetes</taxon>
        <taxon>Micrococcales</taxon>
        <taxon>Dermabacteraceae</taxon>
        <taxon>Brachybacterium</taxon>
    </lineage>
</organism>
<dbReference type="SUPFAM" id="SSF56784">
    <property type="entry name" value="HAD-like"/>
    <property type="match status" value="1"/>
</dbReference>
<proteinExistence type="predicted"/>
<dbReference type="Proteomes" id="UP000698222">
    <property type="component" value="Unassembled WGS sequence"/>
</dbReference>
<dbReference type="GO" id="GO:0016787">
    <property type="term" value="F:hydrolase activity"/>
    <property type="evidence" value="ECO:0007669"/>
    <property type="project" value="UniProtKB-KW"/>
</dbReference>
<keyword evidence="1" id="KW-0378">Hydrolase</keyword>
<dbReference type="Gene3D" id="3.40.50.1000">
    <property type="entry name" value="HAD superfamily/HAD-like"/>
    <property type="match status" value="1"/>
</dbReference>
<dbReference type="EMBL" id="JAGIOC010000001">
    <property type="protein sequence ID" value="MBP2407671.1"/>
    <property type="molecule type" value="Genomic_DNA"/>
</dbReference>
<sequence length="254" mass="27292">MTAPLPSLHQLRALVASHDVRAVVSDLDGVLRVFDPDLWDRLDHHADVAPGATFAAILGHPFLEEVTRGRGTHAQWRERAEAELVAQGAVPRAARDTVSLWADTPARVDPEVLAQPRSFRDQGLGVFVLTNGTDRLPEELEELGLTGLLGDRRRFLLNTADLGAAKPEREAFARAHARIRAELGALHGDGFGDGFGDERRGELDAASAAPLAPGQVAFLDDSSGHVRAAEEFGWRAVLHRRGGGEALPPLESGA</sequence>
<gene>
    <name evidence="1" type="ORF">JOF44_000574</name>
</gene>
<accession>A0ABS4YFT6</accession>
<dbReference type="InterPro" id="IPR023214">
    <property type="entry name" value="HAD_sf"/>
</dbReference>
<comment type="caution">
    <text evidence="1">The sequence shown here is derived from an EMBL/GenBank/DDBJ whole genome shotgun (WGS) entry which is preliminary data.</text>
</comment>
<dbReference type="Pfam" id="PF00702">
    <property type="entry name" value="Hydrolase"/>
    <property type="match status" value="1"/>
</dbReference>
<dbReference type="InterPro" id="IPR036412">
    <property type="entry name" value="HAD-like_sf"/>
</dbReference>
<evidence type="ECO:0000313" key="2">
    <source>
        <dbReference type="Proteomes" id="UP000698222"/>
    </source>
</evidence>
<name>A0ABS4YFT6_9MICO</name>
<evidence type="ECO:0000313" key="1">
    <source>
        <dbReference type="EMBL" id="MBP2407671.1"/>
    </source>
</evidence>